<reference evidence="1" key="2">
    <citation type="journal article" date="2015" name="Fish Shellfish Immunol.">
        <title>Early steps in the European eel (Anguilla anguilla)-Vibrio vulnificus interaction in the gills: Role of the RtxA13 toxin.</title>
        <authorList>
            <person name="Callol A."/>
            <person name="Pajuelo D."/>
            <person name="Ebbesson L."/>
            <person name="Teles M."/>
            <person name="MacKenzie S."/>
            <person name="Amaro C."/>
        </authorList>
    </citation>
    <scope>NUCLEOTIDE SEQUENCE</scope>
</reference>
<sequence>MPLFYICVNPPTNETRHRVAAARNSMLETYQLMGKSC</sequence>
<dbReference type="AlphaFoldDB" id="A0A0E9U2R2"/>
<dbReference type="EMBL" id="GBXM01048368">
    <property type="protein sequence ID" value="JAH60209.1"/>
    <property type="molecule type" value="Transcribed_RNA"/>
</dbReference>
<accession>A0A0E9U2R2</accession>
<name>A0A0E9U2R2_ANGAN</name>
<reference evidence="1" key="1">
    <citation type="submission" date="2014-11" db="EMBL/GenBank/DDBJ databases">
        <authorList>
            <person name="Amaro Gonzalez C."/>
        </authorList>
    </citation>
    <scope>NUCLEOTIDE SEQUENCE</scope>
</reference>
<evidence type="ECO:0000313" key="1">
    <source>
        <dbReference type="EMBL" id="JAH60209.1"/>
    </source>
</evidence>
<protein>
    <submittedName>
        <fullName evidence="1">Uncharacterized protein</fullName>
    </submittedName>
</protein>
<organism evidence="1">
    <name type="scientific">Anguilla anguilla</name>
    <name type="common">European freshwater eel</name>
    <name type="synonym">Muraena anguilla</name>
    <dbReference type="NCBI Taxonomy" id="7936"/>
    <lineage>
        <taxon>Eukaryota</taxon>
        <taxon>Metazoa</taxon>
        <taxon>Chordata</taxon>
        <taxon>Craniata</taxon>
        <taxon>Vertebrata</taxon>
        <taxon>Euteleostomi</taxon>
        <taxon>Actinopterygii</taxon>
        <taxon>Neopterygii</taxon>
        <taxon>Teleostei</taxon>
        <taxon>Anguilliformes</taxon>
        <taxon>Anguillidae</taxon>
        <taxon>Anguilla</taxon>
    </lineage>
</organism>
<proteinExistence type="predicted"/>